<evidence type="ECO:0008006" key="4">
    <source>
        <dbReference type="Google" id="ProtNLM"/>
    </source>
</evidence>
<dbReference type="GO" id="GO:0019509">
    <property type="term" value="P:L-methionine salvage from methylthioadenosine"/>
    <property type="evidence" value="ECO:0007669"/>
    <property type="project" value="TreeGrafter"/>
</dbReference>
<dbReference type="PANTHER" id="PTHR43475">
    <property type="entry name" value="METHYLTHIORIBOSE-1-PHOSPHATE ISOMERASE"/>
    <property type="match status" value="1"/>
</dbReference>
<dbReference type="InterPro" id="IPR042529">
    <property type="entry name" value="IF_2B-like_C"/>
</dbReference>
<evidence type="ECO:0000313" key="3">
    <source>
        <dbReference type="Proteomes" id="UP000696931"/>
    </source>
</evidence>
<dbReference type="InterPro" id="IPR000649">
    <property type="entry name" value="IF-2B-related"/>
</dbReference>
<comment type="caution">
    <text evidence="2">The sequence shown here is derived from an EMBL/GenBank/DDBJ whole genome shotgun (WGS) entry which is preliminary data.</text>
</comment>
<evidence type="ECO:0000256" key="1">
    <source>
        <dbReference type="RuleBase" id="RU003814"/>
    </source>
</evidence>
<dbReference type="Pfam" id="PF01008">
    <property type="entry name" value="IF-2B"/>
    <property type="match status" value="1"/>
</dbReference>
<reference evidence="2" key="1">
    <citation type="submission" date="2020-07" db="EMBL/GenBank/DDBJ databases">
        <title>Huge and variable diversity of episymbiotic CPR bacteria and DPANN archaea in groundwater ecosystems.</title>
        <authorList>
            <person name="He C.Y."/>
            <person name="Keren R."/>
            <person name="Whittaker M."/>
            <person name="Farag I.F."/>
            <person name="Doudna J."/>
            <person name="Cate J.H.D."/>
            <person name="Banfield J.F."/>
        </authorList>
    </citation>
    <scope>NUCLEOTIDE SEQUENCE</scope>
    <source>
        <strain evidence="2">NC_groundwater_1813_Pr3_B-0.1um_71_17</strain>
    </source>
</reference>
<name>A0A933SBF4_UNCEI</name>
<dbReference type="SUPFAM" id="SSF100950">
    <property type="entry name" value="NagB/RpiA/CoA transferase-like"/>
    <property type="match status" value="1"/>
</dbReference>
<dbReference type="Gene3D" id="3.40.50.10470">
    <property type="entry name" value="Translation initiation factor eif-2b, domain 2"/>
    <property type="match status" value="1"/>
</dbReference>
<dbReference type="PANTHER" id="PTHR43475:SF1">
    <property type="entry name" value="METHYLTHIORIBOSE-1-PHOSPHATE ISOMERASE"/>
    <property type="match status" value="1"/>
</dbReference>
<dbReference type="EMBL" id="JACRIW010000041">
    <property type="protein sequence ID" value="MBI5169027.1"/>
    <property type="molecule type" value="Genomic_DNA"/>
</dbReference>
<comment type="similarity">
    <text evidence="1">Belongs to the eIF-2B alpha/beta/delta subunits family.</text>
</comment>
<organism evidence="2 3">
    <name type="scientific">Eiseniibacteriota bacterium</name>
    <dbReference type="NCBI Taxonomy" id="2212470"/>
    <lineage>
        <taxon>Bacteria</taxon>
        <taxon>Candidatus Eiseniibacteriota</taxon>
    </lineage>
</organism>
<dbReference type="GO" id="GO:0046523">
    <property type="term" value="F:S-methyl-5-thioribose-1-phosphate isomerase activity"/>
    <property type="evidence" value="ECO:0007669"/>
    <property type="project" value="TreeGrafter"/>
</dbReference>
<dbReference type="Proteomes" id="UP000696931">
    <property type="component" value="Unassembled WGS sequence"/>
</dbReference>
<proteinExistence type="inferred from homology"/>
<evidence type="ECO:0000313" key="2">
    <source>
        <dbReference type="EMBL" id="MBI5169027.1"/>
    </source>
</evidence>
<gene>
    <name evidence="2" type="ORF">HZA61_06040</name>
</gene>
<dbReference type="AlphaFoldDB" id="A0A933SBF4"/>
<accession>A0A933SBF4</accession>
<protein>
    <recommendedName>
        <fullName evidence="4">Translation initiation factor eIF-2B</fullName>
    </recommendedName>
</protein>
<dbReference type="InterPro" id="IPR037171">
    <property type="entry name" value="NagB/RpiA_transferase-like"/>
</dbReference>
<sequence>MSSLPQDRSSGSSAVADQFLTALERWIGQDRSPSSAALRESLLAWLRGAQGGQPSMALVHQLCARALAIADTAAAQHESPLDLRQSLLHSCVAEREDLAAASAAAARMAAELVTENDAFIATLSSSAAVYDALRELHLRGRKPRVLLAESRPGLEGRAMAAKLAALGVPVWLVADAALPMLVSSAAAVWIGADAVTEHGVLNKIGSYVLALAAREHGVPVHALAIRRKLIPAGTASLAITEMPPAELWDDPPAGVRPRNVYFEMVPHTLLRGVVVEDGVLGGSEAGVAARDRALPAALAAALPKQA</sequence>